<proteinExistence type="predicted"/>
<dbReference type="RefSeq" id="WP_241552723.1">
    <property type="nucleotide sequence ID" value="NZ_JANCNS010000003.1"/>
</dbReference>
<dbReference type="AlphaFoldDB" id="A0A9X2KZ59"/>
<keyword evidence="3" id="KW-1185">Reference proteome</keyword>
<reference evidence="2" key="1">
    <citation type="submission" date="2022-07" db="EMBL/GenBank/DDBJ databases">
        <title>Gramela sediminis sp. nov., isolated from deep-sea sediment of the Indian Ocean.</title>
        <authorList>
            <person name="Shi H."/>
        </authorList>
    </citation>
    <scope>NUCLEOTIDE SEQUENCE</scope>
    <source>
        <strain evidence="2">GC03-9</strain>
    </source>
</reference>
<comment type="caution">
    <text evidence="2">The sequence shown here is derived from an EMBL/GenBank/DDBJ whole genome shotgun (WGS) entry which is preliminary data.</text>
</comment>
<organism evidence="2 3">
    <name type="scientific">Christiangramia oceanisediminis</name>
    <dbReference type="NCBI Taxonomy" id="2920386"/>
    <lineage>
        <taxon>Bacteria</taxon>
        <taxon>Pseudomonadati</taxon>
        <taxon>Bacteroidota</taxon>
        <taxon>Flavobacteriia</taxon>
        <taxon>Flavobacteriales</taxon>
        <taxon>Flavobacteriaceae</taxon>
        <taxon>Christiangramia</taxon>
    </lineage>
</organism>
<accession>A0A9X2KZ59</accession>
<sequence>MKKKTLVIGASLNPARYSNIAIKRLVQYDQPTVALGLREGEVAGVQIETEMVDYGDIHTISLYLNAKRQRDYYDYIVSLDPERIIFNPGTENPELYRLLRENDIFYEHACTLVMLSSQQY</sequence>
<evidence type="ECO:0000259" key="1">
    <source>
        <dbReference type="Pfam" id="PF13380"/>
    </source>
</evidence>
<dbReference type="Pfam" id="PF13380">
    <property type="entry name" value="CoA_binding_2"/>
    <property type="match status" value="1"/>
</dbReference>
<dbReference type="InterPro" id="IPR036291">
    <property type="entry name" value="NAD(P)-bd_dom_sf"/>
</dbReference>
<evidence type="ECO:0000313" key="2">
    <source>
        <dbReference type="EMBL" id="MCP9201058.1"/>
    </source>
</evidence>
<dbReference type="SUPFAM" id="SSF51735">
    <property type="entry name" value="NAD(P)-binding Rossmann-fold domains"/>
    <property type="match status" value="1"/>
</dbReference>
<dbReference type="Proteomes" id="UP001155280">
    <property type="component" value="Unassembled WGS sequence"/>
</dbReference>
<dbReference type="InterPro" id="IPR003781">
    <property type="entry name" value="CoA-bd"/>
</dbReference>
<protein>
    <submittedName>
        <fullName evidence="2">CoA-binding protein</fullName>
    </submittedName>
</protein>
<evidence type="ECO:0000313" key="3">
    <source>
        <dbReference type="Proteomes" id="UP001155280"/>
    </source>
</evidence>
<name>A0A9X2KZ59_9FLAO</name>
<dbReference type="Gene3D" id="3.40.50.720">
    <property type="entry name" value="NAD(P)-binding Rossmann-like Domain"/>
    <property type="match status" value="1"/>
</dbReference>
<feature type="domain" description="CoA-binding" evidence="1">
    <location>
        <begin position="3"/>
        <end position="115"/>
    </location>
</feature>
<gene>
    <name evidence="2" type="ORF">MKO06_14160</name>
</gene>
<dbReference type="EMBL" id="JANCNS010000003">
    <property type="protein sequence ID" value="MCP9201058.1"/>
    <property type="molecule type" value="Genomic_DNA"/>
</dbReference>